<proteinExistence type="predicted"/>
<dbReference type="AlphaFoldDB" id="A0A0F0KFV8"/>
<dbReference type="InterPro" id="IPR016047">
    <property type="entry name" value="M23ase_b-sheet_dom"/>
</dbReference>
<dbReference type="Pfam" id="PF01551">
    <property type="entry name" value="Peptidase_M23"/>
    <property type="match status" value="1"/>
</dbReference>
<dbReference type="RefSeq" id="WP_045252127.1">
    <property type="nucleotide sequence ID" value="NZ_JYIT01000085.1"/>
</dbReference>
<evidence type="ECO:0000313" key="3">
    <source>
        <dbReference type="Proteomes" id="UP000033448"/>
    </source>
</evidence>
<sequence>MSSLLRSPDTGPPRWVLALVAALLGALVPLLGPAPAPAAEAADPIAHVGGPAVGSSTRPPLPDGDWLWPVEGSRSVVEPFRAPAHAYGAGHRGVDLAAAGDLRAPADGVVAFAGAVVDRPLLTIDHGNGLVTTFEPATSTLTPGSLVHRGDVVAHLAAGGHAPPGSLHLGVRWNGVYVNPMLLFGDVPRAVLLPCGSDGC</sequence>
<reference evidence="2 3" key="1">
    <citation type="submission" date="2015-02" db="EMBL/GenBank/DDBJ databases">
        <title>Draft genome sequences of ten Microbacterium spp. with emphasis on heavy metal contaminated environments.</title>
        <authorList>
            <person name="Corretto E."/>
        </authorList>
    </citation>
    <scope>NUCLEOTIDE SEQUENCE [LARGE SCALE GENOMIC DNA]</scope>
    <source>
        <strain evidence="2 3">DSM 23848</strain>
    </source>
</reference>
<organism evidence="2 3">
    <name type="scientific">Microbacterium azadirachtae</name>
    <dbReference type="NCBI Taxonomy" id="582680"/>
    <lineage>
        <taxon>Bacteria</taxon>
        <taxon>Bacillati</taxon>
        <taxon>Actinomycetota</taxon>
        <taxon>Actinomycetes</taxon>
        <taxon>Micrococcales</taxon>
        <taxon>Microbacteriaceae</taxon>
        <taxon>Microbacterium</taxon>
    </lineage>
</organism>
<accession>A0A0F0KFV8</accession>
<dbReference type="CDD" id="cd12797">
    <property type="entry name" value="M23_peptidase"/>
    <property type="match status" value="1"/>
</dbReference>
<evidence type="ECO:0000259" key="1">
    <source>
        <dbReference type="Pfam" id="PF01551"/>
    </source>
</evidence>
<protein>
    <submittedName>
        <fullName evidence="2">Murein hydrolase activator NlpD</fullName>
    </submittedName>
</protein>
<comment type="caution">
    <text evidence="2">The sequence shown here is derived from an EMBL/GenBank/DDBJ whole genome shotgun (WGS) entry which is preliminary data.</text>
</comment>
<dbReference type="Gene3D" id="2.70.70.10">
    <property type="entry name" value="Glucose Permease (Domain IIA)"/>
    <property type="match status" value="1"/>
</dbReference>
<name>A0A0F0KFV8_9MICO</name>
<dbReference type="GO" id="GO:0004222">
    <property type="term" value="F:metalloendopeptidase activity"/>
    <property type="evidence" value="ECO:0007669"/>
    <property type="project" value="TreeGrafter"/>
</dbReference>
<dbReference type="PATRIC" id="fig|582680.7.peg.3571"/>
<dbReference type="EMBL" id="JYIT01000085">
    <property type="protein sequence ID" value="KJL19040.1"/>
    <property type="molecule type" value="Genomic_DNA"/>
</dbReference>
<dbReference type="PANTHER" id="PTHR21666:SF270">
    <property type="entry name" value="MUREIN HYDROLASE ACTIVATOR ENVC"/>
    <property type="match status" value="1"/>
</dbReference>
<gene>
    <name evidence="2" type="primary">nlpD</name>
    <name evidence="2" type="ORF">RL72_03514</name>
</gene>
<dbReference type="InterPro" id="IPR011055">
    <property type="entry name" value="Dup_hybrid_motif"/>
</dbReference>
<keyword evidence="3" id="KW-1185">Reference proteome</keyword>
<keyword evidence="2" id="KW-0378">Hydrolase</keyword>
<evidence type="ECO:0000313" key="2">
    <source>
        <dbReference type="EMBL" id="KJL19040.1"/>
    </source>
</evidence>
<dbReference type="Proteomes" id="UP000033448">
    <property type="component" value="Unassembled WGS sequence"/>
</dbReference>
<feature type="domain" description="M23ase beta-sheet core" evidence="1">
    <location>
        <begin position="90"/>
        <end position="180"/>
    </location>
</feature>
<dbReference type="InterPro" id="IPR050570">
    <property type="entry name" value="Cell_wall_metabolism_enzyme"/>
</dbReference>
<dbReference type="OrthoDB" id="5245088at2"/>
<dbReference type="PANTHER" id="PTHR21666">
    <property type="entry name" value="PEPTIDASE-RELATED"/>
    <property type="match status" value="1"/>
</dbReference>
<dbReference type="SUPFAM" id="SSF51261">
    <property type="entry name" value="Duplicated hybrid motif"/>
    <property type="match status" value="1"/>
</dbReference>